<evidence type="ECO:0000256" key="1">
    <source>
        <dbReference type="ARBA" id="ARBA00004651"/>
    </source>
</evidence>
<feature type="transmembrane region" description="Helical" evidence="7">
    <location>
        <begin position="306"/>
        <end position="326"/>
    </location>
</feature>
<dbReference type="InterPro" id="IPR050833">
    <property type="entry name" value="Poly_Biosynth_Transport"/>
</dbReference>
<evidence type="ECO:0000256" key="2">
    <source>
        <dbReference type="ARBA" id="ARBA00007430"/>
    </source>
</evidence>
<feature type="transmembrane region" description="Helical" evidence="7">
    <location>
        <begin position="346"/>
        <end position="368"/>
    </location>
</feature>
<feature type="transmembrane region" description="Helical" evidence="7">
    <location>
        <begin position="377"/>
        <end position="394"/>
    </location>
</feature>
<dbReference type="Proteomes" id="UP000729733">
    <property type="component" value="Unassembled WGS sequence"/>
</dbReference>
<evidence type="ECO:0000313" key="8">
    <source>
        <dbReference type="EMBL" id="MCC0177751.1"/>
    </source>
</evidence>
<evidence type="ECO:0000256" key="7">
    <source>
        <dbReference type="SAM" id="Phobius"/>
    </source>
</evidence>
<evidence type="ECO:0000256" key="3">
    <source>
        <dbReference type="ARBA" id="ARBA00022475"/>
    </source>
</evidence>
<evidence type="ECO:0000313" key="9">
    <source>
        <dbReference type="Proteomes" id="UP000729733"/>
    </source>
</evidence>
<comment type="caution">
    <text evidence="8">The sequence shown here is derived from an EMBL/GenBank/DDBJ whole genome shotgun (WGS) entry which is preliminary data.</text>
</comment>
<evidence type="ECO:0000256" key="4">
    <source>
        <dbReference type="ARBA" id="ARBA00022692"/>
    </source>
</evidence>
<sequence>MSKQQNVSSHTQVRDYFNTDHLKADLKQRSVKGGIVTIAAQASKFAFKFGSTIVLARLLLPEDYGLIGMATVIIGFVEYFKDLGLSTATIQRREINHQQISTLFWINLGVGCLVALMVAGLAPAIASFYHEPRLKSITLALAINFVFGGLTVQHQALLRRQMQFTSLAKIEIIAMAMGVVTAILAAYYGLGYWALVVMLMVTAIVNAIGVWVACRWRPGLPRKDSEIGSMLAYGGNLTGFGLVNYFSRNLDNVLIGHRWGSSALGLYDQAYKLLLLPILQINGPINSVALPTLSSLQTEPEKYKKYYYKAILLISTLGMPIVAFMFACTEPLVLTLLGEQWSETILIFRCLAPAAFVGTINVAEGWVYQSLASTHRMFRWGIASSILNAIIFVWSVQGGIVHLAIAYSIYSMAIKPISLIYCYQKTPLKITELIKTIHRPAIASLGAAALVAMIEYWSIIQTQVLIDLLVYLILYGLSYLFIWLLLPGGRSILLDLVQMVKNLKKNKRSS</sequence>
<keyword evidence="3" id="KW-1003">Cell membrane</keyword>
<accession>A0A964BT32</accession>
<feature type="transmembrane region" description="Helical" evidence="7">
    <location>
        <begin position="400"/>
        <end position="421"/>
    </location>
</feature>
<feature type="transmembrane region" description="Helical" evidence="7">
    <location>
        <begin position="170"/>
        <end position="188"/>
    </location>
</feature>
<keyword evidence="5 7" id="KW-1133">Transmembrane helix</keyword>
<dbReference type="AlphaFoldDB" id="A0A964BT32"/>
<reference evidence="8" key="1">
    <citation type="journal article" date="2021" name="Antonie Van Leeuwenhoek">
        <title>Draft genome and description of Waterburya agarophytonicola gen. nov. sp. nov. (Pleurocapsales, Cyanobacteria): a seaweed symbiont.</title>
        <authorList>
            <person name="Bonthond G."/>
            <person name="Shalygin S."/>
            <person name="Bayer T."/>
            <person name="Weinberger F."/>
        </authorList>
    </citation>
    <scope>NUCLEOTIDE SEQUENCE</scope>
    <source>
        <strain evidence="8">KI4</strain>
    </source>
</reference>
<keyword evidence="9" id="KW-1185">Reference proteome</keyword>
<keyword evidence="6 7" id="KW-0472">Membrane</keyword>
<dbReference type="GO" id="GO:0005886">
    <property type="term" value="C:plasma membrane"/>
    <property type="evidence" value="ECO:0007669"/>
    <property type="project" value="UniProtKB-SubCell"/>
</dbReference>
<feature type="transmembrane region" description="Helical" evidence="7">
    <location>
        <begin position="194"/>
        <end position="214"/>
    </location>
</feature>
<feature type="transmembrane region" description="Helical" evidence="7">
    <location>
        <begin position="137"/>
        <end position="158"/>
    </location>
</feature>
<feature type="transmembrane region" description="Helical" evidence="7">
    <location>
        <begin position="102"/>
        <end position="125"/>
    </location>
</feature>
<evidence type="ECO:0000256" key="6">
    <source>
        <dbReference type="ARBA" id="ARBA00023136"/>
    </source>
</evidence>
<feature type="transmembrane region" description="Helical" evidence="7">
    <location>
        <begin position="441"/>
        <end position="459"/>
    </location>
</feature>
<feature type="transmembrane region" description="Helical" evidence="7">
    <location>
        <begin position="465"/>
        <end position="486"/>
    </location>
</feature>
<dbReference type="RefSeq" id="WP_229640816.1">
    <property type="nucleotide sequence ID" value="NZ_JADWDC010000028.1"/>
</dbReference>
<keyword evidence="4 7" id="KW-0812">Transmembrane</keyword>
<proteinExistence type="inferred from homology"/>
<dbReference type="Pfam" id="PF13440">
    <property type="entry name" value="Polysacc_synt_3"/>
    <property type="match status" value="1"/>
</dbReference>
<comment type="subcellular location">
    <subcellularLocation>
        <location evidence="1">Cell membrane</location>
        <topology evidence="1">Multi-pass membrane protein</topology>
    </subcellularLocation>
</comment>
<protein>
    <submittedName>
        <fullName evidence="8">Lipopolysaccharide biosynthesis protein</fullName>
    </submittedName>
</protein>
<dbReference type="CDD" id="cd13127">
    <property type="entry name" value="MATE_tuaB_like"/>
    <property type="match status" value="1"/>
</dbReference>
<name>A0A964BT32_9CYAN</name>
<dbReference type="PANTHER" id="PTHR30250:SF10">
    <property type="entry name" value="LIPOPOLYSACCHARIDE BIOSYNTHESIS PROTEIN WZXC"/>
    <property type="match status" value="1"/>
</dbReference>
<dbReference type="PANTHER" id="PTHR30250">
    <property type="entry name" value="PST FAMILY PREDICTED COLANIC ACID TRANSPORTER"/>
    <property type="match status" value="1"/>
</dbReference>
<organism evidence="8 9">
    <name type="scientific">Waterburya agarophytonicola KI4</name>
    <dbReference type="NCBI Taxonomy" id="2874699"/>
    <lineage>
        <taxon>Bacteria</taxon>
        <taxon>Bacillati</taxon>
        <taxon>Cyanobacteriota</taxon>
        <taxon>Cyanophyceae</taxon>
        <taxon>Pleurocapsales</taxon>
        <taxon>Hyellaceae</taxon>
        <taxon>Waterburya</taxon>
        <taxon>Waterburya agarophytonicola</taxon>
    </lineage>
</organism>
<gene>
    <name evidence="8" type="ORF">I4641_12250</name>
</gene>
<evidence type="ECO:0000256" key="5">
    <source>
        <dbReference type="ARBA" id="ARBA00022989"/>
    </source>
</evidence>
<dbReference type="EMBL" id="JADWDC010000028">
    <property type="protein sequence ID" value="MCC0177751.1"/>
    <property type="molecule type" value="Genomic_DNA"/>
</dbReference>
<comment type="similarity">
    <text evidence="2">Belongs to the polysaccharide synthase family.</text>
</comment>